<evidence type="ECO:0000256" key="12">
    <source>
        <dbReference type="ARBA" id="ARBA00023012"/>
    </source>
</evidence>
<keyword evidence="12" id="KW-0902">Two-component regulatory system</keyword>
<evidence type="ECO:0000259" key="15">
    <source>
        <dbReference type="PROSITE" id="PS50109"/>
    </source>
</evidence>
<evidence type="ECO:0000256" key="3">
    <source>
        <dbReference type="ARBA" id="ARBA00012438"/>
    </source>
</evidence>
<keyword evidence="4" id="KW-1003">Cell membrane</keyword>
<organism evidence="16 17">
    <name type="scientific">Candidatus Schmidhempelia bombi str. Bimp</name>
    <dbReference type="NCBI Taxonomy" id="1387197"/>
    <lineage>
        <taxon>Bacteria</taxon>
        <taxon>Pseudomonadati</taxon>
        <taxon>Pseudomonadota</taxon>
        <taxon>Gammaproteobacteria</taxon>
        <taxon>Orbales</taxon>
        <taxon>Orbaceae</taxon>
        <taxon>Candidatus Schmidhempelia</taxon>
    </lineage>
</organism>
<dbReference type="EC" id="2.7.13.3" evidence="3"/>
<dbReference type="InterPro" id="IPR036890">
    <property type="entry name" value="HATPase_C_sf"/>
</dbReference>
<evidence type="ECO:0000256" key="9">
    <source>
        <dbReference type="ARBA" id="ARBA00022777"/>
    </source>
</evidence>
<dbReference type="SUPFAM" id="SSF103190">
    <property type="entry name" value="Sensory domain-like"/>
    <property type="match status" value="1"/>
</dbReference>
<dbReference type="Gene3D" id="1.10.287.130">
    <property type="match status" value="1"/>
</dbReference>
<gene>
    <name evidence="16" type="ORF">O970_03560</name>
</gene>
<keyword evidence="7 14" id="KW-0812">Transmembrane</keyword>
<evidence type="ECO:0000256" key="2">
    <source>
        <dbReference type="ARBA" id="ARBA00004651"/>
    </source>
</evidence>
<evidence type="ECO:0000256" key="10">
    <source>
        <dbReference type="ARBA" id="ARBA00022840"/>
    </source>
</evidence>
<protein>
    <recommendedName>
        <fullName evidence="3">histidine kinase</fullName>
        <ecNumber evidence="3">2.7.13.3</ecNumber>
    </recommendedName>
</protein>
<dbReference type="Gene3D" id="3.30.450.20">
    <property type="entry name" value="PAS domain"/>
    <property type="match status" value="2"/>
</dbReference>
<sequence length="533" mass="60664">MLKRFFTLSFTGKLFLLLLFFSIISTFILQSYISAITESSLYKMQGEKAKIQAKALAVLPQLIEYVKTNQTTKIRELIHSIYTQSDADYIVIGDNHANRLFHTKNAPLNMPMVGGDNEQVLKGKTITTIKTGFLGTSLRAKAPIFDENQNVIGIVSVGYMLDHIAALHKQQQLPIIILCIGFLIALFLFSWFLSYMIKRQMFDLEPKDIALLVKTQNAIMESIFEGIIAIDNQYKIININHAARHLLGLHQSVKQLINTELNQYIASTKIIYDDNNKYEDIHDQVCYFNDKMVIINRIRILIDKQLCGWVITFRSFDEVNLLSQQLTQINQYVDNLRTLRHEHLNWMATLSGLIHMQRYEEAEKFIALHSADNQKVLDFVTERVSYPSIGGLLIGKYSKSHEMNVNLTFDPAMQLTTLPPMLSETELMSIIGNLLDNAFNACVKQSKGDKSVHLYINDESDEIVIEVSDQGCGIDETIRDTIFDQGVTSQDPAEHGIGLHLVETYIQKTQGYITVENNQPYGTIFSIFIPKSC</sequence>
<dbReference type="PANTHER" id="PTHR43547:SF3">
    <property type="entry name" value="SENSOR PROTEIN CITS"/>
    <property type="match status" value="1"/>
</dbReference>
<dbReference type="GO" id="GO:0005886">
    <property type="term" value="C:plasma membrane"/>
    <property type="evidence" value="ECO:0007669"/>
    <property type="project" value="UniProtKB-SubCell"/>
</dbReference>
<dbReference type="SMART" id="SM00387">
    <property type="entry name" value="HATPase_c"/>
    <property type="match status" value="1"/>
</dbReference>
<evidence type="ECO:0000256" key="4">
    <source>
        <dbReference type="ARBA" id="ARBA00022475"/>
    </source>
</evidence>
<dbReference type="SUPFAM" id="SSF55785">
    <property type="entry name" value="PYP-like sensor domain (PAS domain)"/>
    <property type="match status" value="1"/>
</dbReference>
<reference evidence="16 17" key="1">
    <citation type="journal article" date="2014" name="Appl. Environ. Microbiol.">
        <title>Genomic features of a bumble bee symbiont reflect its host environment.</title>
        <authorList>
            <person name="Martinson V.G."/>
            <person name="Magoc T."/>
            <person name="Koch H."/>
            <person name="Salzberg S.L."/>
            <person name="Moran N.A."/>
        </authorList>
    </citation>
    <scope>NUCLEOTIDE SEQUENCE [LARGE SCALE GENOMIC DNA]</scope>
    <source>
        <strain evidence="16 17">Bimp</strain>
    </source>
</reference>
<dbReference type="GO" id="GO:0005524">
    <property type="term" value="F:ATP binding"/>
    <property type="evidence" value="ECO:0007669"/>
    <property type="project" value="UniProtKB-KW"/>
</dbReference>
<dbReference type="CDD" id="cd16915">
    <property type="entry name" value="HATPase_DpiB-CitA-like"/>
    <property type="match status" value="1"/>
</dbReference>
<keyword evidence="5" id="KW-0597">Phosphoprotein</keyword>
<dbReference type="InterPro" id="IPR004358">
    <property type="entry name" value="Sig_transdc_His_kin-like_C"/>
</dbReference>
<evidence type="ECO:0000256" key="13">
    <source>
        <dbReference type="ARBA" id="ARBA00023136"/>
    </source>
</evidence>
<keyword evidence="8" id="KW-0547">Nucleotide-binding</keyword>
<feature type="transmembrane region" description="Helical" evidence="14">
    <location>
        <begin position="175"/>
        <end position="197"/>
    </location>
</feature>
<dbReference type="GO" id="GO:0000155">
    <property type="term" value="F:phosphorelay sensor kinase activity"/>
    <property type="evidence" value="ECO:0007669"/>
    <property type="project" value="TreeGrafter"/>
</dbReference>
<keyword evidence="11 14" id="KW-1133">Transmembrane helix</keyword>
<accession>A0AB94IDG9</accession>
<comment type="caution">
    <text evidence="16">The sequence shown here is derived from an EMBL/GenBank/DDBJ whole genome shotgun (WGS) entry which is preliminary data.</text>
</comment>
<comment type="catalytic activity">
    <reaction evidence="1">
        <text>ATP + protein L-histidine = ADP + protein N-phospho-L-histidine.</text>
        <dbReference type="EC" id="2.7.13.3"/>
    </reaction>
</comment>
<dbReference type="Pfam" id="PF17203">
    <property type="entry name" value="sCache_3_2"/>
    <property type="match status" value="1"/>
</dbReference>
<dbReference type="Proteomes" id="UP000506160">
    <property type="component" value="Unassembled WGS sequence"/>
</dbReference>
<evidence type="ECO:0000256" key="7">
    <source>
        <dbReference type="ARBA" id="ARBA00022692"/>
    </source>
</evidence>
<evidence type="ECO:0000256" key="8">
    <source>
        <dbReference type="ARBA" id="ARBA00022741"/>
    </source>
</evidence>
<dbReference type="RefSeq" id="WP_024495794.1">
    <property type="nucleotide sequence ID" value="NZ_AWGA01000036.1"/>
</dbReference>
<dbReference type="InterPro" id="IPR005467">
    <property type="entry name" value="His_kinase_dom"/>
</dbReference>
<proteinExistence type="predicted"/>
<feature type="domain" description="Histidine kinase" evidence="15">
    <location>
        <begin position="338"/>
        <end position="533"/>
    </location>
</feature>
<dbReference type="Gene3D" id="3.30.565.10">
    <property type="entry name" value="Histidine kinase-like ATPase, C-terminal domain"/>
    <property type="match status" value="1"/>
</dbReference>
<evidence type="ECO:0000313" key="17">
    <source>
        <dbReference type="Proteomes" id="UP000506160"/>
    </source>
</evidence>
<evidence type="ECO:0000313" key="16">
    <source>
        <dbReference type="EMBL" id="TEA27511.1"/>
    </source>
</evidence>
<comment type="subcellular location">
    <subcellularLocation>
        <location evidence="2">Cell membrane</location>
        <topology evidence="2">Multi-pass membrane protein</topology>
    </subcellularLocation>
</comment>
<evidence type="ECO:0000256" key="11">
    <source>
        <dbReference type="ARBA" id="ARBA00022989"/>
    </source>
</evidence>
<dbReference type="Pfam" id="PF02518">
    <property type="entry name" value="HATPase_c"/>
    <property type="match status" value="1"/>
</dbReference>
<keyword evidence="13 14" id="KW-0472">Membrane</keyword>
<dbReference type="AlphaFoldDB" id="A0AB94IDG9"/>
<evidence type="ECO:0000256" key="6">
    <source>
        <dbReference type="ARBA" id="ARBA00022679"/>
    </source>
</evidence>
<evidence type="ECO:0000256" key="5">
    <source>
        <dbReference type="ARBA" id="ARBA00022553"/>
    </source>
</evidence>
<keyword evidence="10" id="KW-0067">ATP-binding</keyword>
<dbReference type="PANTHER" id="PTHR43547">
    <property type="entry name" value="TWO-COMPONENT HISTIDINE KINASE"/>
    <property type="match status" value="1"/>
</dbReference>
<evidence type="ECO:0000256" key="14">
    <source>
        <dbReference type="SAM" id="Phobius"/>
    </source>
</evidence>
<dbReference type="EMBL" id="AWGA01000036">
    <property type="protein sequence ID" value="TEA27511.1"/>
    <property type="molecule type" value="Genomic_DNA"/>
</dbReference>
<dbReference type="PROSITE" id="PS50109">
    <property type="entry name" value="HIS_KIN"/>
    <property type="match status" value="1"/>
</dbReference>
<dbReference type="InterPro" id="IPR033463">
    <property type="entry name" value="sCache_3"/>
</dbReference>
<dbReference type="SMART" id="SM00091">
    <property type="entry name" value="PAS"/>
    <property type="match status" value="1"/>
</dbReference>
<dbReference type="PRINTS" id="PR00344">
    <property type="entry name" value="BCTRLSENSOR"/>
</dbReference>
<keyword evidence="17" id="KW-1185">Reference proteome</keyword>
<name>A0AB94IDG9_9GAMM</name>
<evidence type="ECO:0000256" key="1">
    <source>
        <dbReference type="ARBA" id="ARBA00000085"/>
    </source>
</evidence>
<dbReference type="InterPro" id="IPR029151">
    <property type="entry name" value="Sensor-like_sf"/>
</dbReference>
<keyword evidence="9 16" id="KW-0418">Kinase</keyword>
<keyword evidence="6" id="KW-0808">Transferase</keyword>
<dbReference type="SUPFAM" id="SSF55874">
    <property type="entry name" value="ATPase domain of HSP90 chaperone/DNA topoisomerase II/histidine kinase"/>
    <property type="match status" value="1"/>
</dbReference>
<dbReference type="InterPro" id="IPR003594">
    <property type="entry name" value="HATPase_dom"/>
</dbReference>
<dbReference type="InterPro" id="IPR000014">
    <property type="entry name" value="PAS"/>
</dbReference>
<dbReference type="InterPro" id="IPR035965">
    <property type="entry name" value="PAS-like_dom_sf"/>
</dbReference>